<evidence type="ECO:0000259" key="5">
    <source>
        <dbReference type="Pfam" id="PF00155"/>
    </source>
</evidence>
<keyword evidence="2 6" id="KW-0032">Aminotransferase</keyword>
<dbReference type="InterPro" id="IPR015422">
    <property type="entry name" value="PyrdxlP-dep_Trfase_small"/>
</dbReference>
<gene>
    <name evidence="6" type="primary">hisC2</name>
    <name evidence="6" type="ORF">NCTC7911_01665</name>
</gene>
<dbReference type="SUPFAM" id="SSF53383">
    <property type="entry name" value="PLP-dependent transferases"/>
    <property type="match status" value="1"/>
</dbReference>
<dbReference type="Proteomes" id="UP000254107">
    <property type="component" value="Unassembled WGS sequence"/>
</dbReference>
<evidence type="ECO:0000256" key="1">
    <source>
        <dbReference type="ARBA" id="ARBA00007970"/>
    </source>
</evidence>
<reference evidence="6 7" key="1">
    <citation type="submission" date="2018-06" db="EMBL/GenBank/DDBJ databases">
        <authorList>
            <consortium name="Pathogen Informatics"/>
            <person name="Doyle S."/>
        </authorList>
    </citation>
    <scope>NUCLEOTIDE SEQUENCE [LARGE SCALE GENOMIC DNA]</scope>
    <source>
        <strain evidence="6 7">NCTC7911</strain>
    </source>
</reference>
<comment type="similarity">
    <text evidence="1">Belongs to the class-II pyridoxal-phosphate-dependent aminotransferase family. Histidinol-phosphate aminotransferase subfamily.</text>
</comment>
<evidence type="ECO:0000313" key="7">
    <source>
        <dbReference type="Proteomes" id="UP000254107"/>
    </source>
</evidence>
<name>A0A378QHW5_MORLA</name>
<accession>A0A378QHW5</accession>
<dbReference type="GeneID" id="302270240"/>
<dbReference type="EC" id="2.6.1.9" evidence="6"/>
<dbReference type="Gene3D" id="3.90.1150.10">
    <property type="entry name" value="Aspartate Aminotransferase, domain 1"/>
    <property type="match status" value="1"/>
</dbReference>
<evidence type="ECO:0000256" key="4">
    <source>
        <dbReference type="ARBA" id="ARBA00022898"/>
    </source>
</evidence>
<dbReference type="GO" id="GO:0004400">
    <property type="term" value="F:histidinol-phosphate transaminase activity"/>
    <property type="evidence" value="ECO:0007669"/>
    <property type="project" value="UniProtKB-EC"/>
</dbReference>
<dbReference type="Pfam" id="PF00155">
    <property type="entry name" value="Aminotran_1_2"/>
    <property type="match status" value="1"/>
</dbReference>
<protein>
    <submittedName>
        <fullName evidence="6">Histidinol-phosphate aminotransferase 2</fullName>
        <ecNumber evidence="6">2.6.1.9</ecNumber>
    </submittedName>
</protein>
<dbReference type="GO" id="GO:0030170">
    <property type="term" value="F:pyridoxal phosphate binding"/>
    <property type="evidence" value="ECO:0007669"/>
    <property type="project" value="InterPro"/>
</dbReference>
<dbReference type="PANTHER" id="PTHR43643">
    <property type="entry name" value="HISTIDINOL-PHOSPHATE AMINOTRANSFERASE 2"/>
    <property type="match status" value="1"/>
</dbReference>
<dbReference type="PANTHER" id="PTHR43643:SF3">
    <property type="entry name" value="HISTIDINOL-PHOSPHATE AMINOTRANSFERASE"/>
    <property type="match status" value="1"/>
</dbReference>
<dbReference type="RefSeq" id="WP_181879697.1">
    <property type="nucleotide sequence ID" value="NZ_UGQC01000001.1"/>
</dbReference>
<dbReference type="InterPro" id="IPR015421">
    <property type="entry name" value="PyrdxlP-dep_Trfase_major"/>
</dbReference>
<evidence type="ECO:0000256" key="2">
    <source>
        <dbReference type="ARBA" id="ARBA00022576"/>
    </source>
</evidence>
<dbReference type="InterPro" id="IPR015424">
    <property type="entry name" value="PyrdxlP-dep_Trfase"/>
</dbReference>
<dbReference type="Gene3D" id="3.40.640.10">
    <property type="entry name" value="Type I PLP-dependent aspartate aminotransferase-like (Major domain)"/>
    <property type="match status" value="1"/>
</dbReference>
<dbReference type="AlphaFoldDB" id="A0A378QHW5"/>
<organism evidence="6 7">
    <name type="scientific">Moraxella lacunata</name>
    <dbReference type="NCBI Taxonomy" id="477"/>
    <lineage>
        <taxon>Bacteria</taxon>
        <taxon>Pseudomonadati</taxon>
        <taxon>Pseudomonadota</taxon>
        <taxon>Gammaproteobacteria</taxon>
        <taxon>Moraxellales</taxon>
        <taxon>Moraxellaceae</taxon>
        <taxon>Moraxella</taxon>
    </lineage>
</organism>
<keyword evidence="7" id="KW-1185">Reference proteome</keyword>
<evidence type="ECO:0000313" key="6">
    <source>
        <dbReference type="EMBL" id="STZ00271.1"/>
    </source>
</evidence>
<feature type="domain" description="Aminotransferase class I/classII large" evidence="5">
    <location>
        <begin position="24"/>
        <end position="355"/>
    </location>
</feature>
<dbReference type="InterPro" id="IPR004839">
    <property type="entry name" value="Aminotransferase_I/II_large"/>
</dbReference>
<evidence type="ECO:0000256" key="3">
    <source>
        <dbReference type="ARBA" id="ARBA00022679"/>
    </source>
</evidence>
<dbReference type="EMBL" id="UGQC01000001">
    <property type="protein sequence ID" value="STZ00271.1"/>
    <property type="molecule type" value="Genomic_DNA"/>
</dbReference>
<dbReference type="CDD" id="cd00609">
    <property type="entry name" value="AAT_like"/>
    <property type="match status" value="1"/>
</dbReference>
<keyword evidence="4" id="KW-0663">Pyridoxal phosphate</keyword>
<dbReference type="InterPro" id="IPR050106">
    <property type="entry name" value="HistidinolP_aminotransfase"/>
</dbReference>
<sequence length="403" mass="45047">MPACAKMSITPTITAFAPSKDTPLLLNFNENSLGMSPKAKKAILDSLDLSLRYPDSQREALVDELARVNGVNTNQLSIGNGSSENIQAFVQAIYTQALQNKQAFQLVVPDPTFNYAELHANALGAKVVKVPVNAKDFGFDIAKMQKVANDFDGVTLFYLCNPNNPTGTITPKNTLSHWVNNAPKNHYFLLDEAYGEYVANPNFESGLAFIKQGNPNVLVAKTFSKIYALAGLRIGYAIGSKELIELTERFMSLDNTNLSGAVASLASLQDTEFLEYSRLSNLRSRQIVETTLKELKLKYAESNGNFIFHEIKGDVKTYQERMKERHIFVGRAFPPIDGYNRLTLGTPEEMVAFVKVLKEFRKKGVGVTLTDRFLTSAQFLRPIFSFEKLSFDYLKKLNKMLVY</sequence>
<proteinExistence type="inferred from homology"/>
<keyword evidence="3 6" id="KW-0808">Transferase</keyword>